<accession>A0A149TWE3</accession>
<dbReference type="PATRIC" id="fig|104102.11.peg.1289"/>
<reference evidence="1 2" key="1">
    <citation type="submission" date="2015-06" db="EMBL/GenBank/DDBJ databases">
        <title>Improved classification and identification of acetic acid bacteria using matrix-assisted laser desorption/ionization time-of-flight mass spectrometry; Gluconobacter nephelii and Gluconobacter uchimurae are later heterotypic synonyms of Gluconobacter japonicus and Gluconobacter oxydans, respectively.</title>
        <authorList>
            <person name="Li L."/>
            <person name="Cleenwerck I."/>
            <person name="De Vuyst L."/>
            <person name="Vandamme P."/>
        </authorList>
    </citation>
    <scope>NUCLEOTIDE SEQUENCE [LARGE SCALE GENOMIC DNA]</scope>
    <source>
        <strain evidence="1 2">LMG 1663</strain>
    </source>
</reference>
<name>A0A149TWE3_9PROT</name>
<dbReference type="AlphaFoldDB" id="A0A149TWE3"/>
<proteinExistence type="predicted"/>
<organism evidence="1 2">
    <name type="scientific">Acetobacter tropicalis</name>
    <dbReference type="NCBI Taxonomy" id="104102"/>
    <lineage>
        <taxon>Bacteria</taxon>
        <taxon>Pseudomonadati</taxon>
        <taxon>Pseudomonadota</taxon>
        <taxon>Alphaproteobacteria</taxon>
        <taxon>Acetobacterales</taxon>
        <taxon>Acetobacteraceae</taxon>
        <taxon>Acetobacter</taxon>
    </lineage>
</organism>
<gene>
    <name evidence="1" type="ORF">AD947_08525</name>
</gene>
<evidence type="ECO:0000313" key="2">
    <source>
        <dbReference type="Proteomes" id="UP000075411"/>
    </source>
</evidence>
<comment type="caution">
    <text evidence="1">The sequence shown here is derived from an EMBL/GenBank/DDBJ whole genome shotgun (WGS) entry which is preliminary data.</text>
</comment>
<dbReference type="EMBL" id="LHZT01000120">
    <property type="protein sequence ID" value="KXV57534.1"/>
    <property type="molecule type" value="Genomic_DNA"/>
</dbReference>
<protein>
    <submittedName>
        <fullName evidence="1">Uncharacterized protein</fullName>
    </submittedName>
</protein>
<dbReference type="Proteomes" id="UP000075411">
    <property type="component" value="Unassembled WGS sequence"/>
</dbReference>
<sequence length="91" mass="9864">MDEPVPIIIIKILKPLKVHQKTGCAFKKEVEKKTIMNTLSAEAFLKPRLEALVAEAEKAGFAQDVTIALLISLLDTDNFAPASDTAQGDKA</sequence>
<evidence type="ECO:0000313" key="1">
    <source>
        <dbReference type="EMBL" id="KXV57534.1"/>
    </source>
</evidence>